<dbReference type="SUPFAM" id="SSF52540">
    <property type="entry name" value="P-loop containing nucleoside triphosphate hydrolases"/>
    <property type="match status" value="1"/>
</dbReference>
<dbReference type="InterPro" id="IPR027417">
    <property type="entry name" value="P-loop_NTPase"/>
</dbReference>
<dbReference type="GO" id="GO:0003678">
    <property type="term" value="F:DNA helicase activity"/>
    <property type="evidence" value="ECO:0007669"/>
    <property type="project" value="InterPro"/>
</dbReference>
<dbReference type="GO" id="GO:0005829">
    <property type="term" value="C:cytosol"/>
    <property type="evidence" value="ECO:0007669"/>
    <property type="project" value="TreeGrafter"/>
</dbReference>
<dbReference type="InterPro" id="IPR016136">
    <property type="entry name" value="DNA_helicase_N/primase_C"/>
</dbReference>
<dbReference type="AlphaFoldDB" id="A0AA41UKJ0"/>
<evidence type="ECO:0000313" key="5">
    <source>
        <dbReference type="EMBL" id="MCJ8502364.1"/>
    </source>
</evidence>
<keyword evidence="2" id="KW-0235">DNA replication</keyword>
<gene>
    <name evidence="5" type="ORF">MRX98_17405</name>
</gene>
<proteinExistence type="predicted"/>
<dbReference type="SUPFAM" id="SSF48024">
    <property type="entry name" value="N-terminal domain of DnaB helicase"/>
    <property type="match status" value="1"/>
</dbReference>
<accession>A0AA41UKJ0</accession>
<evidence type="ECO:0000256" key="3">
    <source>
        <dbReference type="ARBA" id="ARBA00023125"/>
    </source>
</evidence>
<evidence type="ECO:0000313" key="6">
    <source>
        <dbReference type="Proteomes" id="UP001165427"/>
    </source>
</evidence>
<organism evidence="5 6">
    <name type="scientific">Desulfatitalea alkaliphila</name>
    <dbReference type="NCBI Taxonomy" id="2929485"/>
    <lineage>
        <taxon>Bacteria</taxon>
        <taxon>Pseudomonadati</taxon>
        <taxon>Thermodesulfobacteriota</taxon>
        <taxon>Desulfobacteria</taxon>
        <taxon>Desulfobacterales</taxon>
        <taxon>Desulfosarcinaceae</taxon>
        <taxon>Desulfatitalea</taxon>
    </lineage>
</organism>
<evidence type="ECO:0000256" key="2">
    <source>
        <dbReference type="ARBA" id="ARBA00022705"/>
    </source>
</evidence>
<dbReference type="GO" id="GO:0006269">
    <property type="term" value="P:DNA replication, synthesis of primer"/>
    <property type="evidence" value="ECO:0007669"/>
    <property type="project" value="UniProtKB-KW"/>
</dbReference>
<dbReference type="GO" id="GO:1990077">
    <property type="term" value="C:primosome complex"/>
    <property type="evidence" value="ECO:0007669"/>
    <property type="project" value="UniProtKB-KW"/>
</dbReference>
<dbReference type="Proteomes" id="UP001165427">
    <property type="component" value="Unassembled WGS sequence"/>
</dbReference>
<evidence type="ECO:0000259" key="4">
    <source>
        <dbReference type="Pfam" id="PF00772"/>
    </source>
</evidence>
<protein>
    <submittedName>
        <fullName evidence="5">AAA family ATPase</fullName>
    </submittedName>
</protein>
<dbReference type="PANTHER" id="PTHR30153:SF2">
    <property type="entry name" value="REPLICATIVE DNA HELICASE"/>
    <property type="match status" value="1"/>
</dbReference>
<dbReference type="GO" id="GO:0005524">
    <property type="term" value="F:ATP binding"/>
    <property type="evidence" value="ECO:0007669"/>
    <property type="project" value="InterPro"/>
</dbReference>
<evidence type="ECO:0000256" key="1">
    <source>
        <dbReference type="ARBA" id="ARBA00022515"/>
    </source>
</evidence>
<dbReference type="Pfam" id="PF13481">
    <property type="entry name" value="AAA_25"/>
    <property type="match status" value="1"/>
</dbReference>
<sequence length="531" mass="58474">MSAPVQQLPREIEAEKSILAAALVDPSTAPTIADLLAPEDFYVTDHQHIMGAIFALMVDGRATDLSTLMEELQAVGHMENGMGAYLGKLLEWPSATDIPATAGRIKIAAARRAIISAATRLAQSARVETDIDDIRRKTEDLFSSVELALDDSTCGWKPSTRPPTAARMRITGEELDSAELTPKCIVQSYLYGDTATLAAPGGTGKTSTAIYEKVCIILRRPLYGLAVATPGWCLFVTAEDSREIIIARLREIMDAMDLTAEERQTVMDRFAVWDVTGEQVRLIRAVDGNVVLTNLADDIIRAYRDDPPVLVTFDPAISFGAGESFVNDNEQGLVTAARRIVRGFAKACCVRYITHTGKAPAREGRLDQYTSRGGSALSDGARMVAVLQPWKPSDSRHPPAGCVETPGATISILARPKLSYAAPQPLIWIRRSGWSFEYFTETKVSIEERERALFDQIERFLASEVRQGHRHNKTSLETALPDLKRADVRTAIEQLMARGRIIEQDLPPEERQGRRKTYLSVLAEYGGMEDK</sequence>
<dbReference type="Pfam" id="PF00772">
    <property type="entry name" value="DnaB"/>
    <property type="match status" value="1"/>
</dbReference>
<comment type="caution">
    <text evidence="5">The sequence shown here is derived from an EMBL/GenBank/DDBJ whole genome shotgun (WGS) entry which is preliminary data.</text>
</comment>
<dbReference type="Gene3D" id="1.10.860.10">
    <property type="entry name" value="DNAb Helicase, Chain A"/>
    <property type="match status" value="1"/>
</dbReference>
<dbReference type="RefSeq" id="WP_246913053.1">
    <property type="nucleotide sequence ID" value="NZ_JALJRB010000025.1"/>
</dbReference>
<dbReference type="EMBL" id="JALJRB010000025">
    <property type="protein sequence ID" value="MCJ8502364.1"/>
    <property type="molecule type" value="Genomic_DNA"/>
</dbReference>
<dbReference type="PANTHER" id="PTHR30153">
    <property type="entry name" value="REPLICATIVE DNA HELICASE DNAB"/>
    <property type="match status" value="1"/>
</dbReference>
<keyword evidence="1" id="KW-0639">Primosome</keyword>
<keyword evidence="6" id="KW-1185">Reference proteome</keyword>
<dbReference type="GO" id="GO:0003677">
    <property type="term" value="F:DNA binding"/>
    <property type="evidence" value="ECO:0007669"/>
    <property type="project" value="UniProtKB-KW"/>
</dbReference>
<dbReference type="InterPro" id="IPR007693">
    <property type="entry name" value="DNA_helicase_DnaB-like_N"/>
</dbReference>
<dbReference type="Gene3D" id="3.40.50.300">
    <property type="entry name" value="P-loop containing nucleotide triphosphate hydrolases"/>
    <property type="match status" value="1"/>
</dbReference>
<name>A0AA41UKJ0_9BACT</name>
<feature type="domain" description="DNA helicase DnaB-like N-terminal" evidence="4">
    <location>
        <begin position="8"/>
        <end position="102"/>
    </location>
</feature>
<reference evidence="5" key="1">
    <citation type="submission" date="2022-04" db="EMBL/GenBank/DDBJ databases">
        <title>Desulfatitalea alkaliphila sp. nov., a novel anaerobic sulfate-reducing bacterium isolated from terrestrial mud volcano, Taman Peninsula, Russia.</title>
        <authorList>
            <person name="Khomyakova M.A."/>
            <person name="Merkel A.Y."/>
            <person name="Slobodkin A.I."/>
        </authorList>
    </citation>
    <scope>NUCLEOTIDE SEQUENCE</scope>
    <source>
        <strain evidence="5">M08but</strain>
    </source>
</reference>
<keyword evidence="3" id="KW-0238">DNA-binding</keyword>
<dbReference type="InterPro" id="IPR036185">
    <property type="entry name" value="DNA_heli_DnaB-like_N_sf"/>
</dbReference>